<evidence type="ECO:0000256" key="2">
    <source>
        <dbReference type="PROSITE-ProRule" id="PRU00059"/>
    </source>
</evidence>
<protein>
    <recommendedName>
        <fullName evidence="4">CUB domain-containing protein</fullName>
    </recommendedName>
</protein>
<reference evidence="5" key="1">
    <citation type="journal article" date="2008" name="Nature">
        <title>The amphioxus genome and the evolution of the chordate karyotype.</title>
        <authorList>
            <consortium name="US DOE Joint Genome Institute (JGI-PGF)"/>
            <person name="Putnam N.H."/>
            <person name="Butts T."/>
            <person name="Ferrier D.E.K."/>
            <person name="Furlong R.F."/>
            <person name="Hellsten U."/>
            <person name="Kawashima T."/>
            <person name="Robinson-Rechavi M."/>
            <person name="Shoguchi E."/>
            <person name="Terry A."/>
            <person name="Yu J.-K."/>
            <person name="Benito-Gutierrez E.L."/>
            <person name="Dubchak I."/>
            <person name="Garcia-Fernandez J."/>
            <person name="Gibson-Brown J.J."/>
            <person name="Grigoriev I.V."/>
            <person name="Horton A.C."/>
            <person name="de Jong P.J."/>
            <person name="Jurka J."/>
            <person name="Kapitonov V.V."/>
            <person name="Kohara Y."/>
            <person name="Kuroki Y."/>
            <person name="Lindquist E."/>
            <person name="Lucas S."/>
            <person name="Osoegawa K."/>
            <person name="Pennacchio L.A."/>
            <person name="Salamov A.A."/>
            <person name="Satou Y."/>
            <person name="Sauka-Spengler T."/>
            <person name="Schmutz J."/>
            <person name="Shin-I T."/>
            <person name="Toyoda A."/>
            <person name="Bronner-Fraser M."/>
            <person name="Fujiyama A."/>
            <person name="Holland L.Z."/>
            <person name="Holland P.W.H."/>
            <person name="Satoh N."/>
            <person name="Rokhsar D.S."/>
        </authorList>
    </citation>
    <scope>NUCLEOTIDE SEQUENCE [LARGE SCALE GENOMIC DNA]</scope>
    <source>
        <strain evidence="5">S238N-H82</strain>
        <tissue evidence="5">Testes</tissue>
    </source>
</reference>
<evidence type="ECO:0000313" key="5">
    <source>
        <dbReference type="EMBL" id="EEN49657.1"/>
    </source>
</evidence>
<evidence type="ECO:0000256" key="3">
    <source>
        <dbReference type="SAM" id="MobiDB-lite"/>
    </source>
</evidence>
<evidence type="ECO:0000256" key="1">
    <source>
        <dbReference type="ARBA" id="ARBA00023157"/>
    </source>
</evidence>
<dbReference type="AlphaFoldDB" id="C3ZCR3"/>
<gene>
    <name evidence="5" type="ORF">BRAFLDRAFT_88130</name>
</gene>
<dbReference type="Gene3D" id="2.60.120.290">
    <property type="entry name" value="Spermadhesin, CUB domain"/>
    <property type="match status" value="2"/>
</dbReference>
<dbReference type="PROSITE" id="PS01180">
    <property type="entry name" value="CUB"/>
    <property type="match status" value="2"/>
</dbReference>
<name>C3ZCR3_BRAFL</name>
<dbReference type="Pfam" id="PF00431">
    <property type="entry name" value="CUB"/>
    <property type="match status" value="2"/>
</dbReference>
<organism>
    <name type="scientific">Branchiostoma floridae</name>
    <name type="common">Florida lancelet</name>
    <name type="synonym">Amphioxus</name>
    <dbReference type="NCBI Taxonomy" id="7739"/>
    <lineage>
        <taxon>Eukaryota</taxon>
        <taxon>Metazoa</taxon>
        <taxon>Chordata</taxon>
        <taxon>Cephalochordata</taxon>
        <taxon>Leptocardii</taxon>
        <taxon>Amphioxiformes</taxon>
        <taxon>Branchiostomatidae</taxon>
        <taxon>Branchiostoma</taxon>
    </lineage>
</organism>
<dbReference type="PANTHER" id="PTHR46908:SF4">
    <property type="entry name" value="TUMOR NECROSIS FACTOR-INDUCIBLE GENE 6 PROTEIN"/>
    <property type="match status" value="1"/>
</dbReference>
<feature type="domain" description="CUB" evidence="4">
    <location>
        <begin position="208"/>
        <end position="323"/>
    </location>
</feature>
<evidence type="ECO:0000259" key="4">
    <source>
        <dbReference type="PROSITE" id="PS01180"/>
    </source>
</evidence>
<dbReference type="PANTHER" id="PTHR46908">
    <property type="entry name" value="CUBILIN-LIKE PROTEIN"/>
    <property type="match status" value="1"/>
</dbReference>
<proteinExistence type="predicted"/>
<keyword evidence="1" id="KW-1015">Disulfide bond</keyword>
<dbReference type="SUPFAM" id="SSF49854">
    <property type="entry name" value="Spermadhesin, CUB domain"/>
    <property type="match status" value="2"/>
</dbReference>
<dbReference type="CDD" id="cd00041">
    <property type="entry name" value="CUB"/>
    <property type="match status" value="2"/>
</dbReference>
<dbReference type="InterPro" id="IPR035914">
    <property type="entry name" value="Sperma_CUB_dom_sf"/>
</dbReference>
<feature type="region of interest" description="Disordered" evidence="3">
    <location>
        <begin position="329"/>
        <end position="364"/>
    </location>
</feature>
<dbReference type="InterPro" id="IPR052129">
    <property type="entry name" value="Spermadhesin-Link_domain"/>
</dbReference>
<feature type="domain" description="CUB" evidence="4">
    <location>
        <begin position="77"/>
        <end position="202"/>
    </location>
</feature>
<dbReference type="SMART" id="SM00042">
    <property type="entry name" value="CUB"/>
    <property type="match status" value="2"/>
</dbReference>
<sequence>MQQHDGYSPQQHGGSYLTMMSCRNFVTLRSQPAGTCETSRPPWDWTSSEVGRGQLHCRKDNAEGLARCSRSRPSKACGRTMSAYRGSIRSPGFPNPYPPALRETDQECKWIINLPYGHGIKLTFSGYDLNDETNDVGSEIYDELQVFRDGSCDESQRQRSLIGMLEGELVIYIPHKTACIKFIRRTLNNKIHGGFSLTYEVVDANSKCGGNNTVMVTSQEGYIYSPGYPTASYPPYLNCTWMVEVQPDQTLDVSFLDFQLSYTYSCDFAPDFVEIGNSNRTYEYKYCDQDVPETFLSRGNRVWVHFRTGQWRNRGFWLYYKAVGEPTAADQPNPNYRQEEGRGKQYPGATNEAPQDKQDGSNSYQQFVESPGFSLSPMSPVIVLTVVMTKFCETVLYL</sequence>
<accession>C3ZCR3</accession>
<dbReference type="InParanoid" id="C3ZCR3"/>
<dbReference type="InterPro" id="IPR000859">
    <property type="entry name" value="CUB_dom"/>
</dbReference>
<dbReference type="STRING" id="7739.C3ZCR3"/>
<comment type="caution">
    <text evidence="2">Lacks conserved residue(s) required for the propagation of feature annotation.</text>
</comment>
<dbReference type="EMBL" id="GG666609">
    <property type="protein sequence ID" value="EEN49657.1"/>
    <property type="molecule type" value="Genomic_DNA"/>
</dbReference>